<evidence type="ECO:0000256" key="9">
    <source>
        <dbReference type="SAM" id="SignalP"/>
    </source>
</evidence>
<keyword evidence="5 9" id="KW-0732">Signal</keyword>
<organism evidence="10 11">
    <name type="scientific">Akanthomyces lecanii RCEF 1005</name>
    <dbReference type="NCBI Taxonomy" id="1081108"/>
    <lineage>
        <taxon>Eukaryota</taxon>
        <taxon>Fungi</taxon>
        <taxon>Dikarya</taxon>
        <taxon>Ascomycota</taxon>
        <taxon>Pezizomycotina</taxon>
        <taxon>Sordariomycetes</taxon>
        <taxon>Hypocreomycetidae</taxon>
        <taxon>Hypocreales</taxon>
        <taxon>Cordycipitaceae</taxon>
        <taxon>Akanthomyces</taxon>
        <taxon>Cordyceps confragosa</taxon>
    </lineage>
</organism>
<protein>
    <recommendedName>
        <fullName evidence="3">Nucleotide exchange factor SIL1</fullName>
    </recommendedName>
</protein>
<evidence type="ECO:0000256" key="7">
    <source>
        <dbReference type="ARBA" id="ARBA00022927"/>
    </source>
</evidence>
<dbReference type="GO" id="GO:0000774">
    <property type="term" value="F:adenyl-nucleotide exchange factor activity"/>
    <property type="evidence" value="ECO:0007669"/>
    <property type="project" value="InterPro"/>
</dbReference>
<comment type="caution">
    <text evidence="10">The sequence shown here is derived from an EMBL/GenBank/DDBJ whole genome shotgun (WGS) entry which is preliminary data.</text>
</comment>
<feature type="chain" id="PRO_5007836751" description="Nucleotide exchange factor SIL1" evidence="9">
    <location>
        <begin position="32"/>
        <end position="417"/>
    </location>
</feature>
<dbReference type="Gene3D" id="1.25.10.10">
    <property type="entry name" value="Leucine-rich Repeat Variant"/>
    <property type="match status" value="1"/>
</dbReference>
<evidence type="ECO:0000313" key="10">
    <source>
        <dbReference type="EMBL" id="OAA80658.1"/>
    </source>
</evidence>
<evidence type="ECO:0000256" key="4">
    <source>
        <dbReference type="ARBA" id="ARBA00022448"/>
    </source>
</evidence>
<proteinExistence type="inferred from homology"/>
<dbReference type="InterPro" id="IPR011989">
    <property type="entry name" value="ARM-like"/>
</dbReference>
<dbReference type="Proteomes" id="UP000076881">
    <property type="component" value="Unassembled WGS sequence"/>
</dbReference>
<keyword evidence="8" id="KW-0811">Translocation</keyword>
<dbReference type="InterPro" id="IPR031884">
    <property type="entry name" value="Sil1_fungi"/>
</dbReference>
<evidence type="ECO:0000256" key="8">
    <source>
        <dbReference type="ARBA" id="ARBA00023010"/>
    </source>
</evidence>
<keyword evidence="7" id="KW-0653">Protein transport</keyword>
<evidence type="ECO:0000256" key="6">
    <source>
        <dbReference type="ARBA" id="ARBA00022824"/>
    </source>
</evidence>
<dbReference type="EMBL" id="AZHF01000001">
    <property type="protein sequence ID" value="OAA80658.1"/>
    <property type="molecule type" value="Genomic_DNA"/>
</dbReference>
<dbReference type="GO" id="GO:0015031">
    <property type="term" value="P:protein transport"/>
    <property type="evidence" value="ECO:0007669"/>
    <property type="project" value="UniProtKB-KW"/>
</dbReference>
<feature type="signal peptide" evidence="9">
    <location>
        <begin position="1"/>
        <end position="31"/>
    </location>
</feature>
<keyword evidence="6" id="KW-0256">Endoplasmic reticulum</keyword>
<dbReference type="AlphaFoldDB" id="A0A162KW13"/>
<evidence type="ECO:0000256" key="3">
    <source>
        <dbReference type="ARBA" id="ARBA00015352"/>
    </source>
</evidence>
<evidence type="ECO:0000256" key="5">
    <source>
        <dbReference type="ARBA" id="ARBA00022729"/>
    </source>
</evidence>
<keyword evidence="4" id="KW-0813">Transport</keyword>
<keyword evidence="11" id="KW-1185">Reference proteome</keyword>
<evidence type="ECO:0000256" key="2">
    <source>
        <dbReference type="ARBA" id="ARBA00011799"/>
    </source>
</evidence>
<accession>A0A162KW13</accession>
<reference evidence="10 11" key="1">
    <citation type="journal article" date="2016" name="Genome Biol. Evol.">
        <title>Divergent and convergent evolution of fungal pathogenicity.</title>
        <authorList>
            <person name="Shang Y."/>
            <person name="Xiao G."/>
            <person name="Zheng P."/>
            <person name="Cen K."/>
            <person name="Zhan S."/>
            <person name="Wang C."/>
        </authorList>
    </citation>
    <scope>NUCLEOTIDE SEQUENCE [LARGE SCALE GENOMIC DNA]</scope>
    <source>
        <strain evidence="10 11">RCEF 1005</strain>
    </source>
</reference>
<comment type="subunit">
    <text evidence="2">Interacts with KAR2.</text>
</comment>
<gene>
    <name evidence="10" type="ORF">LEL_00203</name>
</gene>
<dbReference type="GO" id="GO:0005783">
    <property type="term" value="C:endoplasmic reticulum"/>
    <property type="evidence" value="ECO:0007669"/>
    <property type="project" value="InterPro"/>
</dbReference>
<name>A0A162KW13_CORDF</name>
<evidence type="ECO:0000256" key="1">
    <source>
        <dbReference type="ARBA" id="ARBA00010588"/>
    </source>
</evidence>
<dbReference type="STRING" id="1081108.A0A162KW13"/>
<sequence length="417" mass="45709">MPSQSRLLRLPALFALLLGIVFLVLSTPVLAKSTDARENSKPDLICHTSDPKDCYPRVFEATDEFQKVHDDQDLPHGLHVRLNVYTGEKEAKINVPGEGDASLEGLPVEQDIVVVEPEARDDPIIPKGAPVYETAGKIKAPQHEAKAFVDAMKLLKADRGEHDPAFDASLEGLEDLAHDMYYGLKIAEDPDVVKSLVCHMIQEPYPRVESTESLPPRDQQAAAILAASLQNNPTALEQVSKQWPGILKHYCPEGMAPLADELFRSIGPVPAKDAAEHTAAAANLIKARVAAISGLIKDPAIRADFLRLDLMGELARVLAREDKEWAAAQRKVGLFAVDNFLDEDMGAVAGQWPKAPRLTDEQCKKAGWQAPEGCWDYHVARIAKANKGNKSHWSRDLQTRLAAARKGNPAPSQHVEL</sequence>
<dbReference type="Pfam" id="PF16782">
    <property type="entry name" value="SIL1"/>
    <property type="match status" value="1"/>
</dbReference>
<evidence type="ECO:0000313" key="11">
    <source>
        <dbReference type="Proteomes" id="UP000076881"/>
    </source>
</evidence>
<dbReference type="OrthoDB" id="448649at2759"/>
<comment type="similarity">
    <text evidence="1">Belongs to the SIL1 family.</text>
</comment>